<comment type="catalytic activity">
    <reaction evidence="1">
        <text>a myo-inositol phosphate + H2O = myo-inositol + phosphate</text>
        <dbReference type="Rhea" id="RHEA:24056"/>
        <dbReference type="ChEBI" id="CHEBI:15377"/>
        <dbReference type="ChEBI" id="CHEBI:17268"/>
        <dbReference type="ChEBI" id="CHEBI:43474"/>
        <dbReference type="ChEBI" id="CHEBI:84139"/>
        <dbReference type="EC" id="3.1.3.25"/>
    </reaction>
</comment>
<evidence type="ECO:0000256" key="4">
    <source>
        <dbReference type="ARBA" id="ARBA00005152"/>
    </source>
</evidence>
<sequence>MIRVNLRNTLLFIVVSSFVYLAFLIWTAKDRVPQFEVQLRDVLSYVVLAVEMGGHAIVRTFMEEKQIPFYEKGQMDVGRAELLTKADLISNQLMLTLLGRFPFLKVISEEKSEFLPEKETERYRADNYELWLGLREVLSKFPSWRIPLARVTVWIDPLDATQEFTEGLTQFVTVMACVAVDGKPIFGAIHAPFSNETVFGMVDYGLFDSNGLPINSLPHKGNERQKTILVSRSHAGTVSDLVKRAFANDSAAFVVEPAVPVGRSLSLPLISFLSLSFLDLYIHTTAIKKWDLCAGDALIRSAGGALLGLDNGLPIDYSAGAATLNSVDKSKIHTNGFVMALRSPYSFYEQFKATLIN</sequence>
<dbReference type="GO" id="GO:0005737">
    <property type="term" value="C:cytoplasm"/>
    <property type="evidence" value="ECO:0007669"/>
    <property type="project" value="UniProtKB-ARBA"/>
</dbReference>
<dbReference type="SUPFAM" id="SSF56655">
    <property type="entry name" value="Carbohydrate phosphatase"/>
    <property type="match status" value="1"/>
</dbReference>
<dbReference type="GO" id="GO:0016020">
    <property type="term" value="C:membrane"/>
    <property type="evidence" value="ECO:0007669"/>
    <property type="project" value="UniProtKB-SubCell"/>
</dbReference>
<feature type="binding site" evidence="15">
    <location>
        <position position="159"/>
    </location>
    <ligand>
        <name>Mg(2+)</name>
        <dbReference type="ChEBI" id="CHEBI:18420"/>
        <label>1</label>
        <note>catalytic</note>
    </ligand>
</feature>
<dbReference type="PROSITE" id="PS00630">
    <property type="entry name" value="IMP_2"/>
    <property type="match status" value="1"/>
</dbReference>
<dbReference type="EMBL" id="JBICBT010000917">
    <property type="protein sequence ID" value="KAL3093085.1"/>
    <property type="molecule type" value="Genomic_DNA"/>
</dbReference>
<dbReference type="Proteomes" id="UP001620626">
    <property type="component" value="Unassembled WGS sequence"/>
</dbReference>
<keyword evidence="8 15" id="KW-0479">Metal-binding</keyword>
<feature type="binding site" evidence="15">
    <location>
        <position position="158"/>
    </location>
    <ligand>
        <name>Mg(2+)</name>
        <dbReference type="ChEBI" id="CHEBI:18420"/>
        <label>1</label>
        <note>catalytic</note>
    </ligand>
</feature>
<dbReference type="PANTHER" id="PTHR43028:SF4">
    <property type="entry name" value="INOSITOL MONOPHOSPHATASE 3"/>
    <property type="match status" value="1"/>
</dbReference>
<dbReference type="InterPro" id="IPR020550">
    <property type="entry name" value="Inositol_monophosphatase_CS"/>
</dbReference>
<dbReference type="PANTHER" id="PTHR43028">
    <property type="entry name" value="3'(2'),5'-BISPHOSPHATE NUCLEOTIDASE 1"/>
    <property type="match status" value="1"/>
</dbReference>
<evidence type="ECO:0000256" key="15">
    <source>
        <dbReference type="PIRSR" id="PIRSR600760-2"/>
    </source>
</evidence>
<keyword evidence="10 15" id="KW-0460">Magnesium</keyword>
<dbReference type="InterPro" id="IPR000760">
    <property type="entry name" value="Inositol_monophosphatase-like"/>
</dbReference>
<evidence type="ECO:0000256" key="13">
    <source>
        <dbReference type="ARBA" id="ARBA00042119"/>
    </source>
</evidence>
<reference evidence="17 18" key="1">
    <citation type="submission" date="2024-10" db="EMBL/GenBank/DDBJ databases">
        <authorList>
            <person name="Kim D."/>
        </authorList>
    </citation>
    <scope>NUCLEOTIDE SEQUENCE [LARGE SCALE GENOMIC DNA]</scope>
    <source>
        <strain evidence="17">BH-2024</strain>
    </source>
</reference>
<feature type="binding site" evidence="15">
    <location>
        <position position="156"/>
    </location>
    <ligand>
        <name>Mg(2+)</name>
        <dbReference type="ChEBI" id="CHEBI:18420"/>
        <label>1</label>
        <note>catalytic</note>
    </ligand>
</feature>
<comment type="subcellular location">
    <subcellularLocation>
        <location evidence="3">Membrane</location>
        <topology evidence="3">Single-pass membrane protein</topology>
    </subcellularLocation>
</comment>
<evidence type="ECO:0000256" key="11">
    <source>
        <dbReference type="ARBA" id="ARBA00022989"/>
    </source>
</evidence>
<dbReference type="EC" id="3.1.3.25" evidence="6"/>
<keyword evidence="7 16" id="KW-0812">Transmembrane</keyword>
<evidence type="ECO:0000256" key="16">
    <source>
        <dbReference type="SAM" id="Phobius"/>
    </source>
</evidence>
<keyword evidence="12 16" id="KW-0472">Membrane</keyword>
<keyword evidence="18" id="KW-1185">Reference proteome</keyword>
<dbReference type="Pfam" id="PF00459">
    <property type="entry name" value="Inositol_P"/>
    <property type="match status" value="1"/>
</dbReference>
<evidence type="ECO:0000313" key="18">
    <source>
        <dbReference type="Proteomes" id="UP001620626"/>
    </source>
</evidence>
<evidence type="ECO:0000256" key="2">
    <source>
        <dbReference type="ARBA" id="ARBA00001946"/>
    </source>
</evidence>
<proteinExistence type="inferred from homology"/>
<name>A0ABD2JRA5_9BILA</name>
<dbReference type="GO" id="GO:0052834">
    <property type="term" value="F:inositol monophosphate phosphatase activity"/>
    <property type="evidence" value="ECO:0007669"/>
    <property type="project" value="UniProtKB-EC"/>
</dbReference>
<dbReference type="FunFam" id="3.30.540.10:FF:000012">
    <property type="entry name" value="Blast:Putative inositol monophosphatase 3"/>
    <property type="match status" value="1"/>
</dbReference>
<comment type="similarity">
    <text evidence="5">Belongs to the inositol monophosphatase superfamily.</text>
</comment>
<evidence type="ECO:0000256" key="9">
    <source>
        <dbReference type="ARBA" id="ARBA00022801"/>
    </source>
</evidence>
<dbReference type="Gene3D" id="3.40.190.80">
    <property type="match status" value="1"/>
</dbReference>
<feature type="binding site" evidence="15">
    <location>
        <position position="291"/>
    </location>
    <ligand>
        <name>Mg(2+)</name>
        <dbReference type="ChEBI" id="CHEBI:18420"/>
        <label>1</label>
        <note>catalytic</note>
    </ligand>
</feature>
<dbReference type="InterPro" id="IPR050725">
    <property type="entry name" value="CysQ/Inositol_MonoPase"/>
</dbReference>
<comment type="cofactor">
    <cofactor evidence="2 15">
        <name>Mg(2+)</name>
        <dbReference type="ChEBI" id="CHEBI:18420"/>
    </cofactor>
</comment>
<dbReference type="GO" id="GO:0046872">
    <property type="term" value="F:metal ion binding"/>
    <property type="evidence" value="ECO:0007669"/>
    <property type="project" value="UniProtKB-KW"/>
</dbReference>
<comment type="pathway">
    <text evidence="4">Polyol metabolism; myo-inositol biosynthesis; myo-inositol from D-glucose 6-phosphate: step 2/2.</text>
</comment>
<keyword evidence="9" id="KW-0378">Hydrolase</keyword>
<organism evidence="17 18">
    <name type="scientific">Heterodera trifolii</name>
    <dbReference type="NCBI Taxonomy" id="157864"/>
    <lineage>
        <taxon>Eukaryota</taxon>
        <taxon>Metazoa</taxon>
        <taxon>Ecdysozoa</taxon>
        <taxon>Nematoda</taxon>
        <taxon>Chromadorea</taxon>
        <taxon>Rhabditida</taxon>
        <taxon>Tylenchina</taxon>
        <taxon>Tylenchomorpha</taxon>
        <taxon>Tylenchoidea</taxon>
        <taxon>Heteroderidae</taxon>
        <taxon>Heteroderinae</taxon>
        <taxon>Heterodera</taxon>
    </lineage>
</organism>
<accession>A0ABD2JRA5</accession>
<dbReference type="AlphaFoldDB" id="A0ABD2JRA5"/>
<feature type="transmembrane region" description="Helical" evidence="16">
    <location>
        <begin position="9"/>
        <end position="27"/>
    </location>
</feature>
<feature type="binding site" evidence="15">
    <location>
        <position position="109"/>
    </location>
    <ligand>
        <name>Mg(2+)</name>
        <dbReference type="ChEBI" id="CHEBI:18420"/>
        <label>1</label>
        <note>catalytic</note>
    </ligand>
</feature>
<evidence type="ECO:0000256" key="3">
    <source>
        <dbReference type="ARBA" id="ARBA00004167"/>
    </source>
</evidence>
<evidence type="ECO:0000256" key="5">
    <source>
        <dbReference type="ARBA" id="ARBA00009759"/>
    </source>
</evidence>
<evidence type="ECO:0000256" key="7">
    <source>
        <dbReference type="ARBA" id="ARBA00022692"/>
    </source>
</evidence>
<evidence type="ECO:0000313" key="17">
    <source>
        <dbReference type="EMBL" id="KAL3093085.1"/>
    </source>
</evidence>
<dbReference type="Gene3D" id="3.30.540.10">
    <property type="entry name" value="Fructose-1,6-Bisphosphatase, subunit A, domain 1"/>
    <property type="match status" value="1"/>
</dbReference>
<evidence type="ECO:0000256" key="6">
    <source>
        <dbReference type="ARBA" id="ARBA00013106"/>
    </source>
</evidence>
<evidence type="ECO:0000256" key="14">
    <source>
        <dbReference type="ARBA" id="ARBA00042949"/>
    </source>
</evidence>
<evidence type="ECO:0000256" key="12">
    <source>
        <dbReference type="ARBA" id="ARBA00023136"/>
    </source>
</evidence>
<protein>
    <recommendedName>
        <fullName evidence="6">inositol-phosphate phosphatase</fullName>
        <ecNumber evidence="6">3.1.3.25</ecNumber>
    </recommendedName>
    <alternativeName>
        <fullName evidence="14">Inositol-1(or 4)-monophosphatase 3</fullName>
    </alternativeName>
    <alternativeName>
        <fullName evidence="13">Myo-inositol monophosphatase A3</fullName>
    </alternativeName>
</protein>
<evidence type="ECO:0000256" key="8">
    <source>
        <dbReference type="ARBA" id="ARBA00022723"/>
    </source>
</evidence>
<gene>
    <name evidence="17" type="ORF">niasHT_022535</name>
</gene>
<comment type="caution">
    <text evidence="17">The sequence shown here is derived from an EMBL/GenBank/DDBJ whole genome shotgun (WGS) entry which is preliminary data.</text>
</comment>
<evidence type="ECO:0000256" key="1">
    <source>
        <dbReference type="ARBA" id="ARBA00001033"/>
    </source>
</evidence>
<keyword evidence="11 16" id="KW-1133">Transmembrane helix</keyword>
<evidence type="ECO:0000256" key="10">
    <source>
        <dbReference type="ARBA" id="ARBA00022842"/>
    </source>
</evidence>